<evidence type="ECO:0000256" key="1">
    <source>
        <dbReference type="PROSITE-ProRule" id="PRU00023"/>
    </source>
</evidence>
<dbReference type="SUPFAM" id="SSF48403">
    <property type="entry name" value="Ankyrin repeat"/>
    <property type="match status" value="1"/>
</dbReference>
<dbReference type="InterPro" id="IPR039323">
    <property type="entry name" value="ANKRD_45/46/60"/>
</dbReference>
<keyword evidence="1" id="KW-0040">ANK repeat</keyword>
<protein>
    <submittedName>
        <fullName evidence="2">Uncharacterized protein</fullName>
    </submittedName>
</protein>
<dbReference type="InterPro" id="IPR002110">
    <property type="entry name" value="Ankyrin_rpt"/>
</dbReference>
<reference evidence="2" key="1">
    <citation type="journal article" date="2020" name="Stud. Mycol.">
        <title>101 Dothideomycetes genomes: a test case for predicting lifestyles and emergence of pathogens.</title>
        <authorList>
            <person name="Haridas S."/>
            <person name="Albert R."/>
            <person name="Binder M."/>
            <person name="Bloem J."/>
            <person name="Labutti K."/>
            <person name="Salamov A."/>
            <person name="Andreopoulos B."/>
            <person name="Baker S."/>
            <person name="Barry K."/>
            <person name="Bills G."/>
            <person name="Bluhm B."/>
            <person name="Cannon C."/>
            <person name="Castanera R."/>
            <person name="Culley D."/>
            <person name="Daum C."/>
            <person name="Ezra D."/>
            <person name="Gonzalez J."/>
            <person name="Henrissat B."/>
            <person name="Kuo A."/>
            <person name="Liang C."/>
            <person name="Lipzen A."/>
            <person name="Lutzoni F."/>
            <person name="Magnuson J."/>
            <person name="Mondo S."/>
            <person name="Nolan M."/>
            <person name="Ohm R."/>
            <person name="Pangilinan J."/>
            <person name="Park H.-J."/>
            <person name="Ramirez L."/>
            <person name="Alfaro M."/>
            <person name="Sun H."/>
            <person name="Tritt A."/>
            <person name="Yoshinaga Y."/>
            <person name="Zwiers L.-H."/>
            <person name="Turgeon B."/>
            <person name="Goodwin S."/>
            <person name="Spatafora J."/>
            <person name="Crous P."/>
            <person name="Grigoriev I."/>
        </authorList>
    </citation>
    <scope>NUCLEOTIDE SEQUENCE</scope>
    <source>
        <strain evidence="2">CBS 113818</strain>
    </source>
</reference>
<dbReference type="EMBL" id="MU006217">
    <property type="protein sequence ID" value="KAF2832372.1"/>
    <property type="molecule type" value="Genomic_DNA"/>
</dbReference>
<sequence length="88" mass="9300">AAVDVNVRSSSGSTPIFWASALGDAEIVQMLLGHGAEQHYTDKDGRSPLSVARSYGQSKVMDILLQDSAKVSVGRTIVDRVASLNQGL</sequence>
<feature type="non-terminal residue" evidence="2">
    <location>
        <position position="1"/>
    </location>
</feature>
<dbReference type="PANTHER" id="PTHR22677">
    <property type="entry name" value="ANKYRIN REPEAT DOMAIN-CONTAINING PROTEIN 60"/>
    <property type="match status" value="1"/>
</dbReference>
<gene>
    <name evidence="2" type="ORF">CC86DRAFT_280226</name>
</gene>
<keyword evidence="3" id="KW-1185">Reference proteome</keyword>
<proteinExistence type="predicted"/>
<dbReference type="Proteomes" id="UP000799424">
    <property type="component" value="Unassembled WGS sequence"/>
</dbReference>
<dbReference type="Gene3D" id="1.25.40.20">
    <property type="entry name" value="Ankyrin repeat-containing domain"/>
    <property type="match status" value="1"/>
</dbReference>
<name>A0A6A7AGG6_9PLEO</name>
<dbReference type="PANTHER" id="PTHR22677:SF4">
    <property type="entry name" value="USHER SYNDROME TYPE-1G PROTEIN-LIKE PROTEIN"/>
    <property type="match status" value="1"/>
</dbReference>
<evidence type="ECO:0000313" key="3">
    <source>
        <dbReference type="Proteomes" id="UP000799424"/>
    </source>
</evidence>
<evidence type="ECO:0000313" key="2">
    <source>
        <dbReference type="EMBL" id="KAF2832372.1"/>
    </source>
</evidence>
<dbReference type="SMART" id="SM00248">
    <property type="entry name" value="ANK"/>
    <property type="match status" value="2"/>
</dbReference>
<dbReference type="Pfam" id="PF12796">
    <property type="entry name" value="Ank_2"/>
    <property type="match status" value="1"/>
</dbReference>
<dbReference type="InterPro" id="IPR036770">
    <property type="entry name" value="Ankyrin_rpt-contain_sf"/>
</dbReference>
<dbReference type="AlphaFoldDB" id="A0A6A7AGG6"/>
<feature type="repeat" description="ANK" evidence="1">
    <location>
        <begin position="44"/>
        <end position="76"/>
    </location>
</feature>
<dbReference type="PROSITE" id="PS50297">
    <property type="entry name" value="ANK_REP_REGION"/>
    <property type="match status" value="2"/>
</dbReference>
<dbReference type="OrthoDB" id="3792737at2759"/>
<organism evidence="2 3">
    <name type="scientific">Ophiobolus disseminans</name>
    <dbReference type="NCBI Taxonomy" id="1469910"/>
    <lineage>
        <taxon>Eukaryota</taxon>
        <taxon>Fungi</taxon>
        <taxon>Dikarya</taxon>
        <taxon>Ascomycota</taxon>
        <taxon>Pezizomycotina</taxon>
        <taxon>Dothideomycetes</taxon>
        <taxon>Pleosporomycetidae</taxon>
        <taxon>Pleosporales</taxon>
        <taxon>Pleosporineae</taxon>
        <taxon>Phaeosphaeriaceae</taxon>
        <taxon>Ophiobolus</taxon>
    </lineage>
</organism>
<feature type="repeat" description="ANK" evidence="1">
    <location>
        <begin position="11"/>
        <end position="43"/>
    </location>
</feature>
<dbReference type="PROSITE" id="PS50088">
    <property type="entry name" value="ANK_REPEAT"/>
    <property type="match status" value="2"/>
</dbReference>
<accession>A0A6A7AGG6</accession>